<dbReference type="Proteomes" id="UP000829685">
    <property type="component" value="Unassembled WGS sequence"/>
</dbReference>
<dbReference type="InterPro" id="IPR036291">
    <property type="entry name" value="NAD(P)-bd_dom_sf"/>
</dbReference>
<evidence type="ECO:0000313" key="3">
    <source>
        <dbReference type="EMBL" id="KAI1849565.1"/>
    </source>
</evidence>
<dbReference type="AlphaFoldDB" id="A0A9P9W850"/>
<evidence type="ECO:0000256" key="2">
    <source>
        <dbReference type="ARBA" id="ARBA00023002"/>
    </source>
</evidence>
<dbReference type="Gene3D" id="3.40.50.720">
    <property type="entry name" value="NAD(P)-binding Rossmann-like Domain"/>
    <property type="match status" value="1"/>
</dbReference>
<dbReference type="PANTHER" id="PTHR24320">
    <property type="entry name" value="RETINOL DEHYDROGENASE"/>
    <property type="match status" value="1"/>
</dbReference>
<name>A0A9P9W850_9PEZI</name>
<dbReference type="InterPro" id="IPR002347">
    <property type="entry name" value="SDR_fam"/>
</dbReference>
<comment type="similarity">
    <text evidence="1">Belongs to the short-chain dehydrogenases/reductases (SDR) family.</text>
</comment>
<dbReference type="GO" id="GO:0016491">
    <property type="term" value="F:oxidoreductase activity"/>
    <property type="evidence" value="ECO:0007669"/>
    <property type="project" value="UniProtKB-KW"/>
</dbReference>
<keyword evidence="4" id="KW-1185">Reference proteome</keyword>
<dbReference type="PANTHER" id="PTHR24320:SF272">
    <property type="entry name" value="NAD(P)-BINDING ROSSMANN-FOLD SUPERFAMILY PROTEIN"/>
    <property type="match status" value="1"/>
</dbReference>
<dbReference type="Pfam" id="PF00106">
    <property type="entry name" value="adh_short"/>
    <property type="match status" value="2"/>
</dbReference>
<reference evidence="3" key="1">
    <citation type="submission" date="2021-03" db="EMBL/GenBank/DDBJ databases">
        <title>Revisited historic fungal species revealed as producer of novel bioactive compounds through whole genome sequencing and comparative genomics.</title>
        <authorList>
            <person name="Vignolle G.A."/>
            <person name="Hochenegger N."/>
            <person name="Mach R.L."/>
            <person name="Mach-Aigner A.R."/>
            <person name="Javad Rahimi M."/>
            <person name="Salim K.A."/>
            <person name="Chan C.M."/>
            <person name="Lim L.B.L."/>
            <person name="Cai F."/>
            <person name="Druzhinina I.S."/>
            <person name="U'Ren J.M."/>
            <person name="Derntl C."/>
        </authorList>
    </citation>
    <scope>NUCLEOTIDE SEQUENCE</scope>
    <source>
        <strain evidence="3">TUCIM 5799</strain>
    </source>
</reference>
<gene>
    <name evidence="3" type="ORF">JX265_013571</name>
</gene>
<sequence>MSDPMNPYAKLHLSPAGPGDQRPTALQIIEDLQLKDKFADTVIMITAGSSGIGIETAQALYSTGAQIYLMIRNKHRAKAIITKKGAQQFLGMSQQLNVVINNAGILACPYTITSDGFERQFAVDYLSHFAMTTMLLSTLIASSSVAFKSRVIYVGSSSHRYSNIRFNDINFKGGNDPFLAYRQSKTAVTWSANHLDRLYRARGVRALSLNPGGVMSGLQQYATEEQHETWKNDKVMWTLMKSPEQGAATTVWAAVAPLWEDKGGFYLSDCKAAPLASNMSSAVDDGHIPHCYGPVDEEHLWILSLAMAKVTAP</sequence>
<evidence type="ECO:0000313" key="4">
    <source>
        <dbReference type="Proteomes" id="UP000829685"/>
    </source>
</evidence>
<proteinExistence type="inferred from homology"/>
<dbReference type="EMBL" id="JAFIMR010000075">
    <property type="protein sequence ID" value="KAI1849565.1"/>
    <property type="molecule type" value="Genomic_DNA"/>
</dbReference>
<dbReference type="PRINTS" id="PR00081">
    <property type="entry name" value="GDHRDH"/>
</dbReference>
<evidence type="ECO:0000256" key="1">
    <source>
        <dbReference type="ARBA" id="ARBA00006484"/>
    </source>
</evidence>
<organism evidence="3 4">
    <name type="scientific">Neoarthrinium moseri</name>
    <dbReference type="NCBI Taxonomy" id="1658444"/>
    <lineage>
        <taxon>Eukaryota</taxon>
        <taxon>Fungi</taxon>
        <taxon>Dikarya</taxon>
        <taxon>Ascomycota</taxon>
        <taxon>Pezizomycotina</taxon>
        <taxon>Sordariomycetes</taxon>
        <taxon>Xylariomycetidae</taxon>
        <taxon>Amphisphaeriales</taxon>
        <taxon>Apiosporaceae</taxon>
        <taxon>Neoarthrinium</taxon>
    </lineage>
</organism>
<keyword evidence="2" id="KW-0560">Oxidoreductase</keyword>
<accession>A0A9P9W850</accession>
<protein>
    <submittedName>
        <fullName evidence="3">Uncharacterized protein</fullName>
    </submittedName>
</protein>
<comment type="caution">
    <text evidence="3">The sequence shown here is derived from an EMBL/GenBank/DDBJ whole genome shotgun (WGS) entry which is preliminary data.</text>
</comment>
<dbReference type="SUPFAM" id="SSF51735">
    <property type="entry name" value="NAD(P)-binding Rossmann-fold domains"/>
    <property type="match status" value="1"/>
</dbReference>